<dbReference type="InterPro" id="IPR011009">
    <property type="entry name" value="Kinase-like_dom_sf"/>
</dbReference>
<reference evidence="14 15" key="1">
    <citation type="submission" date="2016-11" db="EMBL/GenBank/DDBJ databases">
        <title>The macronuclear genome of Stentor coeruleus: a giant cell with tiny introns.</title>
        <authorList>
            <person name="Slabodnick M."/>
            <person name="Ruby J.G."/>
            <person name="Reiff S.B."/>
            <person name="Swart E.C."/>
            <person name="Gosai S."/>
            <person name="Prabakaran S."/>
            <person name="Witkowska E."/>
            <person name="Larue G.E."/>
            <person name="Fisher S."/>
            <person name="Freeman R.M."/>
            <person name="Gunawardena J."/>
            <person name="Chu W."/>
            <person name="Stover N.A."/>
            <person name="Gregory B.D."/>
            <person name="Nowacki M."/>
            <person name="Derisi J."/>
            <person name="Roy S.W."/>
            <person name="Marshall W.F."/>
            <person name="Sood P."/>
        </authorList>
    </citation>
    <scope>NUCLEOTIDE SEQUENCE [LARGE SCALE GENOMIC DNA]</scope>
    <source>
        <strain evidence="14">WM001</strain>
    </source>
</reference>
<dbReference type="EC" id="2.7.12.1" evidence="2"/>
<dbReference type="PROSITE" id="PS00107">
    <property type="entry name" value="PROTEIN_KINASE_ATP"/>
    <property type="match status" value="1"/>
</dbReference>
<dbReference type="InterPro" id="IPR000719">
    <property type="entry name" value="Prot_kinase_dom"/>
</dbReference>
<evidence type="ECO:0000256" key="7">
    <source>
        <dbReference type="ARBA" id="ARBA00022777"/>
    </source>
</evidence>
<dbReference type="SUPFAM" id="SSF56112">
    <property type="entry name" value="Protein kinase-like (PK-like)"/>
    <property type="match status" value="1"/>
</dbReference>
<evidence type="ECO:0000256" key="9">
    <source>
        <dbReference type="ARBA" id="ARBA00049003"/>
    </source>
</evidence>
<name>A0A1R2CNJ0_9CILI</name>
<keyword evidence="6 12" id="KW-0547">Nucleotide-binding</keyword>
<dbReference type="Pfam" id="PF00069">
    <property type="entry name" value="Pkinase"/>
    <property type="match status" value="1"/>
</dbReference>
<dbReference type="InterPro" id="IPR050494">
    <property type="entry name" value="Ser_Thr_dual-spec_kinase"/>
</dbReference>
<dbReference type="PANTHER" id="PTHR24058:SF22">
    <property type="entry name" value="DUAL SPECIFICITY TYROSINE-PHOSPHORYLATION-REGULATED KINASE 4"/>
    <property type="match status" value="1"/>
</dbReference>
<evidence type="ECO:0000256" key="1">
    <source>
        <dbReference type="ARBA" id="ARBA00008867"/>
    </source>
</evidence>
<dbReference type="GO" id="GO:0004674">
    <property type="term" value="F:protein serine/threonine kinase activity"/>
    <property type="evidence" value="ECO:0007669"/>
    <property type="project" value="UniProtKB-KW"/>
</dbReference>
<dbReference type="Gene3D" id="1.10.510.10">
    <property type="entry name" value="Transferase(Phosphotransferase) domain 1"/>
    <property type="match status" value="1"/>
</dbReference>
<evidence type="ECO:0000313" key="15">
    <source>
        <dbReference type="Proteomes" id="UP000187209"/>
    </source>
</evidence>
<sequence>MSRSIIKLKLDLNNHKSALKKYEPVTSTPRTTVHKSLDKTIAAKIIPKLPITAIHSRESSALLTSSRKKLESSRILRESTSINTSKIAIAKRPSISKEQETIKKTTETQKFPLNPTTVIRLFKSQLTLWEQGEILEYPEVYFYGLKQNKIKATHGNNNGFDDERNDYKVHIGDQVAYRYEIIQQLGKGSFGQVFKVFDHKEKEMIALKIIRNKSRFHQQGAVEVRVLQMLKENDKDNNHHVIHIKDNFCFREHLCITFELLSVNLYEFIKSNSFNGLSLSLIKRFTFQLLQALNLAKSLRIIHCDLKPENILLKQSNKSCIKVIDFGSSCFEEKKIFSYIQSRFYRAPEIILGINYSQAIDMWSLGCIIVELYTGIPLFPGENELDQLLCIMEIRGLPPVNVLKQATRTKLFFDDEGRPKITPNSRGKKRYPGTKSLGDVLSGTDKTYQDFVCKCLDWNATTRLTPEQALQHPWMQEFVDSSNTPKNNIEVRYVNPATNRVTQSTRHSKASSFVF</sequence>
<dbReference type="InterPro" id="IPR008271">
    <property type="entry name" value="Ser/Thr_kinase_AS"/>
</dbReference>
<evidence type="ECO:0000256" key="3">
    <source>
        <dbReference type="ARBA" id="ARBA00022527"/>
    </source>
</evidence>
<dbReference type="AlphaFoldDB" id="A0A1R2CNJ0"/>
<keyword evidence="15" id="KW-1185">Reference proteome</keyword>
<dbReference type="EMBL" id="MPUH01000099">
    <property type="protein sequence ID" value="OMJ90582.1"/>
    <property type="molecule type" value="Genomic_DNA"/>
</dbReference>
<gene>
    <name evidence="14" type="ORF">SteCoe_6972</name>
</gene>
<dbReference type="SMART" id="SM00220">
    <property type="entry name" value="S_TKc"/>
    <property type="match status" value="1"/>
</dbReference>
<evidence type="ECO:0000256" key="11">
    <source>
        <dbReference type="ARBA" id="ARBA00051680"/>
    </source>
</evidence>
<comment type="catalytic activity">
    <reaction evidence="10">
        <text>L-threonyl-[protein] + ATP = O-phospho-L-threonyl-[protein] + ADP + H(+)</text>
        <dbReference type="Rhea" id="RHEA:46608"/>
        <dbReference type="Rhea" id="RHEA-COMP:11060"/>
        <dbReference type="Rhea" id="RHEA-COMP:11605"/>
        <dbReference type="ChEBI" id="CHEBI:15378"/>
        <dbReference type="ChEBI" id="CHEBI:30013"/>
        <dbReference type="ChEBI" id="CHEBI:30616"/>
        <dbReference type="ChEBI" id="CHEBI:61977"/>
        <dbReference type="ChEBI" id="CHEBI:456216"/>
        <dbReference type="EC" id="2.7.12.1"/>
    </reaction>
</comment>
<evidence type="ECO:0000256" key="6">
    <source>
        <dbReference type="ARBA" id="ARBA00022741"/>
    </source>
</evidence>
<dbReference type="InterPro" id="IPR042521">
    <property type="entry name" value="DYRK"/>
</dbReference>
<feature type="domain" description="Protein kinase" evidence="13">
    <location>
        <begin position="179"/>
        <end position="475"/>
    </location>
</feature>
<comment type="similarity">
    <text evidence="1">Belongs to the protein kinase superfamily. CMGC Ser/Thr protein kinase family. MNB/DYRK subfamily.</text>
</comment>
<dbReference type="PROSITE" id="PS50011">
    <property type="entry name" value="PROTEIN_KINASE_DOM"/>
    <property type="match status" value="1"/>
</dbReference>
<protein>
    <recommendedName>
        <fullName evidence="2">dual-specificity kinase</fullName>
        <ecNumber evidence="2">2.7.12.1</ecNumber>
    </recommendedName>
</protein>
<keyword evidence="5" id="KW-0808">Transferase</keyword>
<dbReference type="PROSITE" id="PS00108">
    <property type="entry name" value="PROTEIN_KINASE_ST"/>
    <property type="match status" value="1"/>
</dbReference>
<evidence type="ECO:0000256" key="8">
    <source>
        <dbReference type="ARBA" id="ARBA00022840"/>
    </source>
</evidence>
<keyword evidence="7" id="KW-0418">Kinase</keyword>
<comment type="catalytic activity">
    <reaction evidence="11">
        <text>L-tyrosyl-[protein] + ATP = O-phospho-L-tyrosyl-[protein] + ADP + H(+)</text>
        <dbReference type="Rhea" id="RHEA:10596"/>
        <dbReference type="Rhea" id="RHEA-COMP:10136"/>
        <dbReference type="Rhea" id="RHEA-COMP:20101"/>
        <dbReference type="ChEBI" id="CHEBI:15378"/>
        <dbReference type="ChEBI" id="CHEBI:30616"/>
        <dbReference type="ChEBI" id="CHEBI:46858"/>
        <dbReference type="ChEBI" id="CHEBI:61978"/>
        <dbReference type="ChEBI" id="CHEBI:456216"/>
        <dbReference type="EC" id="2.7.12.1"/>
    </reaction>
</comment>
<evidence type="ECO:0000256" key="12">
    <source>
        <dbReference type="PROSITE-ProRule" id="PRU10141"/>
    </source>
</evidence>
<dbReference type="InterPro" id="IPR017441">
    <property type="entry name" value="Protein_kinase_ATP_BS"/>
</dbReference>
<dbReference type="PANTHER" id="PTHR24058">
    <property type="entry name" value="DUAL SPECIFICITY PROTEIN KINASE"/>
    <property type="match status" value="1"/>
</dbReference>
<dbReference type="Gene3D" id="3.30.10.30">
    <property type="entry name" value="DYRK"/>
    <property type="match status" value="1"/>
</dbReference>
<dbReference type="GO" id="GO:0005737">
    <property type="term" value="C:cytoplasm"/>
    <property type="evidence" value="ECO:0007669"/>
    <property type="project" value="TreeGrafter"/>
</dbReference>
<evidence type="ECO:0000259" key="13">
    <source>
        <dbReference type="PROSITE" id="PS50011"/>
    </source>
</evidence>
<evidence type="ECO:0000256" key="5">
    <source>
        <dbReference type="ARBA" id="ARBA00022679"/>
    </source>
</evidence>
<dbReference type="CDD" id="cd14210">
    <property type="entry name" value="PKc_DYRK"/>
    <property type="match status" value="1"/>
</dbReference>
<dbReference type="Proteomes" id="UP000187209">
    <property type="component" value="Unassembled WGS sequence"/>
</dbReference>
<dbReference type="FunFam" id="1.10.510.10:FF:000380">
    <property type="entry name" value="Serine/threonine-protein kinase ppk15"/>
    <property type="match status" value="1"/>
</dbReference>
<organism evidence="14 15">
    <name type="scientific">Stentor coeruleus</name>
    <dbReference type="NCBI Taxonomy" id="5963"/>
    <lineage>
        <taxon>Eukaryota</taxon>
        <taxon>Sar</taxon>
        <taxon>Alveolata</taxon>
        <taxon>Ciliophora</taxon>
        <taxon>Postciliodesmatophora</taxon>
        <taxon>Heterotrichea</taxon>
        <taxon>Heterotrichida</taxon>
        <taxon>Stentoridae</taxon>
        <taxon>Stentor</taxon>
    </lineage>
</organism>
<dbReference type="GO" id="GO:0005524">
    <property type="term" value="F:ATP binding"/>
    <property type="evidence" value="ECO:0007669"/>
    <property type="project" value="UniProtKB-UniRule"/>
</dbReference>
<comment type="catalytic activity">
    <reaction evidence="9">
        <text>L-seryl-[protein] + ATP = O-phospho-L-seryl-[protein] + ADP + H(+)</text>
        <dbReference type="Rhea" id="RHEA:17989"/>
        <dbReference type="Rhea" id="RHEA-COMP:9863"/>
        <dbReference type="Rhea" id="RHEA-COMP:11604"/>
        <dbReference type="ChEBI" id="CHEBI:15378"/>
        <dbReference type="ChEBI" id="CHEBI:29999"/>
        <dbReference type="ChEBI" id="CHEBI:30616"/>
        <dbReference type="ChEBI" id="CHEBI:83421"/>
        <dbReference type="ChEBI" id="CHEBI:456216"/>
        <dbReference type="EC" id="2.7.12.1"/>
    </reaction>
</comment>
<evidence type="ECO:0000256" key="4">
    <source>
        <dbReference type="ARBA" id="ARBA00022553"/>
    </source>
</evidence>
<dbReference type="GO" id="GO:0005856">
    <property type="term" value="C:cytoskeleton"/>
    <property type="evidence" value="ECO:0007669"/>
    <property type="project" value="TreeGrafter"/>
</dbReference>
<dbReference type="OrthoDB" id="9332038at2759"/>
<evidence type="ECO:0000313" key="14">
    <source>
        <dbReference type="EMBL" id="OMJ90582.1"/>
    </source>
</evidence>
<feature type="binding site" evidence="12">
    <location>
        <position position="208"/>
    </location>
    <ligand>
        <name>ATP</name>
        <dbReference type="ChEBI" id="CHEBI:30616"/>
    </ligand>
</feature>
<keyword evidence="3" id="KW-0723">Serine/threonine-protein kinase</keyword>
<accession>A0A1R2CNJ0</accession>
<keyword evidence="8 12" id="KW-0067">ATP-binding</keyword>
<dbReference type="GO" id="GO:0004712">
    <property type="term" value="F:protein serine/threonine/tyrosine kinase activity"/>
    <property type="evidence" value="ECO:0007669"/>
    <property type="project" value="UniProtKB-EC"/>
</dbReference>
<evidence type="ECO:0000256" key="2">
    <source>
        <dbReference type="ARBA" id="ARBA00013203"/>
    </source>
</evidence>
<comment type="caution">
    <text evidence="14">The sequence shown here is derived from an EMBL/GenBank/DDBJ whole genome shotgun (WGS) entry which is preliminary data.</text>
</comment>
<dbReference type="Gene3D" id="3.30.200.20">
    <property type="entry name" value="Phosphorylase Kinase, domain 1"/>
    <property type="match status" value="1"/>
</dbReference>
<evidence type="ECO:0000256" key="10">
    <source>
        <dbReference type="ARBA" id="ARBA00049308"/>
    </source>
</evidence>
<keyword evidence="4" id="KW-0597">Phosphoprotein</keyword>
<proteinExistence type="inferred from homology"/>